<evidence type="ECO:0000256" key="1">
    <source>
        <dbReference type="ARBA" id="ARBA00004651"/>
    </source>
</evidence>
<evidence type="ECO:0000313" key="10">
    <source>
        <dbReference type="EMBL" id="HGK28502.1"/>
    </source>
</evidence>
<dbReference type="InterPro" id="IPR003593">
    <property type="entry name" value="AAA+_ATPase"/>
</dbReference>
<dbReference type="Gene3D" id="3.40.50.300">
    <property type="entry name" value="P-loop containing nucleotide triphosphate hydrolases"/>
    <property type="match status" value="1"/>
</dbReference>
<evidence type="ECO:0000256" key="6">
    <source>
        <dbReference type="ARBA" id="ARBA00023136"/>
    </source>
</evidence>
<keyword evidence="3" id="KW-0547">Nucleotide-binding</keyword>
<evidence type="ECO:0000259" key="9">
    <source>
        <dbReference type="PROSITE" id="PS50929"/>
    </source>
</evidence>
<dbReference type="SUPFAM" id="SSF90123">
    <property type="entry name" value="ABC transporter transmembrane region"/>
    <property type="match status" value="1"/>
</dbReference>
<keyword evidence="2 7" id="KW-0812">Transmembrane</keyword>
<dbReference type="InterPro" id="IPR003439">
    <property type="entry name" value="ABC_transporter-like_ATP-bd"/>
</dbReference>
<name>A0A7C4GHI1_UNCW3</name>
<dbReference type="GO" id="GO:0005524">
    <property type="term" value="F:ATP binding"/>
    <property type="evidence" value="ECO:0007669"/>
    <property type="project" value="UniProtKB-KW"/>
</dbReference>
<dbReference type="GO" id="GO:0016887">
    <property type="term" value="F:ATP hydrolysis activity"/>
    <property type="evidence" value="ECO:0007669"/>
    <property type="project" value="InterPro"/>
</dbReference>
<feature type="transmembrane region" description="Helical" evidence="7">
    <location>
        <begin position="130"/>
        <end position="154"/>
    </location>
</feature>
<dbReference type="SUPFAM" id="SSF52540">
    <property type="entry name" value="P-loop containing nucleoside triphosphate hydrolases"/>
    <property type="match status" value="1"/>
</dbReference>
<dbReference type="PANTHER" id="PTHR43394:SF1">
    <property type="entry name" value="ATP-BINDING CASSETTE SUB-FAMILY B MEMBER 10, MITOCHONDRIAL"/>
    <property type="match status" value="1"/>
</dbReference>
<dbReference type="InterPro" id="IPR011527">
    <property type="entry name" value="ABC1_TM_dom"/>
</dbReference>
<feature type="transmembrane region" description="Helical" evidence="7">
    <location>
        <begin position="160"/>
        <end position="178"/>
    </location>
</feature>
<dbReference type="GO" id="GO:0015421">
    <property type="term" value="F:ABC-type oligopeptide transporter activity"/>
    <property type="evidence" value="ECO:0007669"/>
    <property type="project" value="TreeGrafter"/>
</dbReference>
<evidence type="ECO:0000256" key="3">
    <source>
        <dbReference type="ARBA" id="ARBA00022741"/>
    </source>
</evidence>
<dbReference type="PROSITE" id="PS50929">
    <property type="entry name" value="ABC_TM1F"/>
    <property type="match status" value="1"/>
</dbReference>
<keyword evidence="4 10" id="KW-0067">ATP-binding</keyword>
<dbReference type="PANTHER" id="PTHR43394">
    <property type="entry name" value="ATP-DEPENDENT PERMEASE MDL1, MITOCHONDRIAL"/>
    <property type="match status" value="1"/>
</dbReference>
<feature type="domain" description="ABC transporter" evidence="8">
    <location>
        <begin position="337"/>
        <end position="569"/>
    </location>
</feature>
<evidence type="ECO:0000256" key="4">
    <source>
        <dbReference type="ARBA" id="ARBA00022840"/>
    </source>
</evidence>
<accession>A0A7C4GHI1</accession>
<evidence type="ECO:0000259" key="8">
    <source>
        <dbReference type="PROSITE" id="PS50893"/>
    </source>
</evidence>
<dbReference type="CDD" id="cd07346">
    <property type="entry name" value="ABC_6TM_exporters"/>
    <property type="match status" value="1"/>
</dbReference>
<keyword evidence="6 7" id="KW-0472">Membrane</keyword>
<evidence type="ECO:0000256" key="2">
    <source>
        <dbReference type="ARBA" id="ARBA00022692"/>
    </source>
</evidence>
<comment type="caution">
    <text evidence="10">The sequence shown here is derived from an EMBL/GenBank/DDBJ whole genome shotgun (WGS) entry which is preliminary data.</text>
</comment>
<dbReference type="InterPro" id="IPR027417">
    <property type="entry name" value="P-loop_NTPase"/>
</dbReference>
<reference evidence="10" key="1">
    <citation type="journal article" date="2020" name="mSystems">
        <title>Genome- and Community-Level Interaction Insights into Carbon Utilization and Element Cycling Functions of Hydrothermarchaeota in Hydrothermal Sediment.</title>
        <authorList>
            <person name="Zhou Z."/>
            <person name="Liu Y."/>
            <person name="Xu W."/>
            <person name="Pan J."/>
            <person name="Luo Z.H."/>
            <person name="Li M."/>
        </authorList>
    </citation>
    <scope>NUCLEOTIDE SEQUENCE [LARGE SCALE GENOMIC DNA]</scope>
    <source>
        <strain evidence="10">SpSt-488</strain>
    </source>
</reference>
<dbReference type="AlphaFoldDB" id="A0A7C4GHI1"/>
<evidence type="ECO:0000256" key="7">
    <source>
        <dbReference type="SAM" id="Phobius"/>
    </source>
</evidence>
<dbReference type="SMART" id="SM00382">
    <property type="entry name" value="AAA"/>
    <property type="match status" value="1"/>
</dbReference>
<dbReference type="Pfam" id="PF00664">
    <property type="entry name" value="ABC_membrane"/>
    <property type="match status" value="1"/>
</dbReference>
<dbReference type="InterPro" id="IPR036640">
    <property type="entry name" value="ABC1_TM_sf"/>
</dbReference>
<dbReference type="Pfam" id="PF00005">
    <property type="entry name" value="ABC_tran"/>
    <property type="match status" value="1"/>
</dbReference>
<feature type="domain" description="ABC transmembrane type-1" evidence="9">
    <location>
        <begin position="23"/>
        <end position="305"/>
    </location>
</feature>
<gene>
    <name evidence="10" type="ORF">ENS41_06055</name>
</gene>
<proteinExistence type="predicted"/>
<organism evidence="10">
    <name type="scientific">candidate division WOR-3 bacterium</name>
    <dbReference type="NCBI Taxonomy" id="2052148"/>
    <lineage>
        <taxon>Bacteria</taxon>
        <taxon>Bacteria division WOR-3</taxon>
    </lineage>
</organism>
<sequence length="579" mass="64205">MKAQRGSLGLVYSFWRQRPWWIAGLVVGTLAATAISLAFPLVLRLIIDGIRQGVTPAVLVRHVLILAGFGLLRSVSEGVLPWNRGRINELFQWKVRNETFRHILGSGHSFAMRFPTGDVMERLDHDLTELMWFACSGIFRFFAAACTVVFAAAIMLRMNVLLTAVLIPALGFGALAWVRLGPSVVRRFVSWREKISEANNQLEAAFSGIRLVKSYSMESRMAERFRQTLADRIRESVETSRIQARLQVFYMGIAELGILLVLWVGGTLVVKQRLTLGQFVAFNAYALMFIGPMFDLGNLSVQGKRAQAAAGRISELSAHPPEVTPPARPIQPEPGVLRLERVTFGYGGRPVLKDVTMEFAAGRRVGIAGTVGAGKSTVFRLLFRLADPQAGKLTLNGLDVRSFDLAAYRRLFGYAPQEPMLFSDTIRNNIAVGREVEPARLQRAVVAAQLDREVAGFDKGLDELLGERGTRLSGGQKGRVAIARAILEGPPVLVFDDATAALDAETERELVATLVAQQGERTAIVVSHRLAVLSVCDYIYCLDQGEVKEEGSPRELLERRGLYWRLYQRQLLEQELETL</sequence>
<keyword evidence="5 7" id="KW-1133">Transmembrane helix</keyword>
<dbReference type="EMBL" id="DSUT01000126">
    <property type="protein sequence ID" value="HGK28502.1"/>
    <property type="molecule type" value="Genomic_DNA"/>
</dbReference>
<feature type="transmembrane region" description="Helical" evidence="7">
    <location>
        <begin position="248"/>
        <end position="270"/>
    </location>
</feature>
<feature type="transmembrane region" description="Helical" evidence="7">
    <location>
        <begin position="20"/>
        <end position="47"/>
    </location>
</feature>
<dbReference type="InterPro" id="IPR039421">
    <property type="entry name" value="Type_1_exporter"/>
</dbReference>
<dbReference type="Gene3D" id="1.20.1560.10">
    <property type="entry name" value="ABC transporter type 1, transmembrane domain"/>
    <property type="match status" value="1"/>
</dbReference>
<comment type="subcellular location">
    <subcellularLocation>
        <location evidence="1">Cell membrane</location>
        <topology evidence="1">Multi-pass membrane protein</topology>
    </subcellularLocation>
</comment>
<dbReference type="PROSITE" id="PS50893">
    <property type="entry name" value="ABC_TRANSPORTER_2"/>
    <property type="match status" value="1"/>
</dbReference>
<dbReference type="GO" id="GO:0005886">
    <property type="term" value="C:plasma membrane"/>
    <property type="evidence" value="ECO:0007669"/>
    <property type="project" value="UniProtKB-SubCell"/>
</dbReference>
<evidence type="ECO:0000256" key="5">
    <source>
        <dbReference type="ARBA" id="ARBA00022989"/>
    </source>
</evidence>
<protein>
    <submittedName>
        <fullName evidence="10">ABC transporter ATP-binding protein</fullName>
    </submittedName>
</protein>